<evidence type="ECO:0000259" key="5">
    <source>
        <dbReference type="Pfam" id="PF25917"/>
    </source>
</evidence>
<dbReference type="InterPro" id="IPR058625">
    <property type="entry name" value="MdtA-like_BSH"/>
</dbReference>
<evidence type="ECO:0000256" key="3">
    <source>
        <dbReference type="SAM" id="SignalP"/>
    </source>
</evidence>
<dbReference type="GO" id="GO:0005886">
    <property type="term" value="C:plasma membrane"/>
    <property type="evidence" value="ECO:0007669"/>
    <property type="project" value="TreeGrafter"/>
</dbReference>
<sequence length="397" mass="44113">MQFFSCKRQLDARLTKWAILATGLSIFAATLAGCEKKAPPKGKAARQVYVVTVHKKSTELQVNLPGRVNSVQIAEIRPQATGILWKRMFVEGADVKKGQQLYQIDPRPYQTAYENAQAQLVHDEALYTTQHLRAQRYGPLKNISAVSLQDYNDAVATEKQTKANIVNDKASVRRAQIDLDYTKVFSPISGRISRSVATQGALVTANQTDPIATVTQLDPIYVDINEPTVEQLRIRQRLQQDKLDKINGKSAVKVTLYLEDGSQYPLQGELLFSEVIVDQQVGTVVQRVLFPNPNKLLLPGMYVRAVLHEGKEDNTFEVPAEGVMRDLADTPYVYVVGKGNKVVRKVINLQRQEGENWIVVGGIDDGDRVIVSDPSSLITGDTVKPEEGMNKLGFVPK</sequence>
<feature type="domain" description="Multidrug resistance protein MdtA-like alpha-helical hairpin" evidence="4">
    <location>
        <begin position="113"/>
        <end position="182"/>
    </location>
</feature>
<organism evidence="8 9">
    <name type="scientific">Entomobacter blattae</name>
    <dbReference type="NCBI Taxonomy" id="2762277"/>
    <lineage>
        <taxon>Bacteria</taxon>
        <taxon>Pseudomonadati</taxon>
        <taxon>Pseudomonadota</taxon>
        <taxon>Alphaproteobacteria</taxon>
        <taxon>Acetobacterales</taxon>
        <taxon>Acetobacteraceae</taxon>
        <taxon>Entomobacter</taxon>
    </lineage>
</organism>
<dbReference type="Pfam" id="PF25967">
    <property type="entry name" value="RND-MFP_C"/>
    <property type="match status" value="1"/>
</dbReference>
<dbReference type="PANTHER" id="PTHR30158">
    <property type="entry name" value="ACRA/E-RELATED COMPONENT OF DRUG EFFLUX TRANSPORTER"/>
    <property type="match status" value="1"/>
</dbReference>
<keyword evidence="9" id="KW-1185">Reference proteome</keyword>
<evidence type="ECO:0000259" key="6">
    <source>
        <dbReference type="Pfam" id="PF25944"/>
    </source>
</evidence>
<dbReference type="GO" id="GO:0046677">
    <property type="term" value="P:response to antibiotic"/>
    <property type="evidence" value="ECO:0007669"/>
    <property type="project" value="TreeGrafter"/>
</dbReference>
<feature type="domain" description="Multidrug resistance protein MdtA-like barrel-sandwich hybrid" evidence="5">
    <location>
        <begin position="73"/>
        <end position="215"/>
    </location>
</feature>
<dbReference type="Gene3D" id="2.40.420.20">
    <property type="match status" value="1"/>
</dbReference>
<keyword evidence="3" id="KW-0732">Signal</keyword>
<dbReference type="NCBIfam" id="TIGR01730">
    <property type="entry name" value="RND_mfp"/>
    <property type="match status" value="1"/>
</dbReference>
<dbReference type="Pfam" id="PF25876">
    <property type="entry name" value="HH_MFP_RND"/>
    <property type="match status" value="1"/>
</dbReference>
<dbReference type="Pfam" id="PF25917">
    <property type="entry name" value="BSH_RND"/>
    <property type="match status" value="1"/>
</dbReference>
<evidence type="ECO:0000313" key="9">
    <source>
        <dbReference type="Proteomes" id="UP000516349"/>
    </source>
</evidence>
<proteinExistence type="inferred from homology"/>
<evidence type="ECO:0000259" key="7">
    <source>
        <dbReference type="Pfam" id="PF25967"/>
    </source>
</evidence>
<dbReference type="GO" id="GO:0022857">
    <property type="term" value="F:transmembrane transporter activity"/>
    <property type="evidence" value="ECO:0007669"/>
    <property type="project" value="InterPro"/>
</dbReference>
<name>A0A7H1NQH0_9PROT</name>
<dbReference type="EMBL" id="CP060244">
    <property type="protein sequence ID" value="QNT78030.1"/>
    <property type="molecule type" value="Genomic_DNA"/>
</dbReference>
<dbReference type="Gene3D" id="1.10.287.470">
    <property type="entry name" value="Helix hairpin bin"/>
    <property type="match status" value="1"/>
</dbReference>
<feature type="domain" description="Multidrug resistance protein MdtA-like beta-barrel" evidence="6">
    <location>
        <begin position="219"/>
        <end position="310"/>
    </location>
</feature>
<feature type="signal peptide" evidence="3">
    <location>
        <begin position="1"/>
        <end position="32"/>
    </location>
</feature>
<feature type="domain" description="Multidrug resistance protein MdtA-like C-terminal permuted SH3" evidence="7">
    <location>
        <begin position="318"/>
        <end position="372"/>
    </location>
</feature>
<comment type="subcellular location">
    <subcellularLocation>
        <location evidence="1">Cell envelope</location>
    </subcellularLocation>
</comment>
<dbReference type="InterPro" id="IPR058624">
    <property type="entry name" value="MdtA-like_HH"/>
</dbReference>
<dbReference type="InterPro" id="IPR058627">
    <property type="entry name" value="MdtA-like_C"/>
</dbReference>
<accession>A0A7H1NQH0</accession>
<reference evidence="8 9" key="1">
    <citation type="submission" date="2020-08" db="EMBL/GenBank/DDBJ databases">
        <title>Complete genome sequence of Entomobacter blattae G55GP.</title>
        <authorList>
            <person name="Poehlein A."/>
            <person name="Guzman J."/>
            <person name="Daniel R."/>
            <person name="Vilcinskas A."/>
        </authorList>
    </citation>
    <scope>NUCLEOTIDE SEQUENCE [LARGE SCALE GENOMIC DNA]</scope>
    <source>
        <strain evidence="8 9">G55GP</strain>
    </source>
</reference>
<dbReference type="Proteomes" id="UP000516349">
    <property type="component" value="Chromosome"/>
</dbReference>
<evidence type="ECO:0000256" key="1">
    <source>
        <dbReference type="ARBA" id="ARBA00004196"/>
    </source>
</evidence>
<feature type="chain" id="PRO_5028980711" evidence="3">
    <location>
        <begin position="33"/>
        <end position="397"/>
    </location>
</feature>
<dbReference type="SUPFAM" id="SSF111369">
    <property type="entry name" value="HlyD-like secretion proteins"/>
    <property type="match status" value="1"/>
</dbReference>
<dbReference type="AlphaFoldDB" id="A0A7H1NQH0"/>
<dbReference type="GO" id="GO:0030313">
    <property type="term" value="C:cell envelope"/>
    <property type="evidence" value="ECO:0007669"/>
    <property type="project" value="UniProtKB-SubCell"/>
</dbReference>
<gene>
    <name evidence="8" type="primary">mexA</name>
    <name evidence="8" type="ORF">JGUZn3_07970</name>
</gene>
<dbReference type="RefSeq" id="WP_203414414.1">
    <property type="nucleotide sequence ID" value="NZ_CP060244.1"/>
</dbReference>
<dbReference type="InterPro" id="IPR058626">
    <property type="entry name" value="MdtA-like_b-barrel"/>
</dbReference>
<dbReference type="Gene3D" id="2.40.50.100">
    <property type="match status" value="1"/>
</dbReference>
<dbReference type="KEGG" id="ebla:JGUZn3_07970"/>
<dbReference type="PROSITE" id="PS51257">
    <property type="entry name" value="PROKAR_LIPOPROTEIN"/>
    <property type="match status" value="1"/>
</dbReference>
<protein>
    <submittedName>
        <fullName evidence="8">Multidrug resistance protein MexA</fullName>
    </submittedName>
</protein>
<dbReference type="InterPro" id="IPR006143">
    <property type="entry name" value="RND_pump_MFP"/>
</dbReference>
<dbReference type="Pfam" id="PF25944">
    <property type="entry name" value="Beta-barrel_RND"/>
    <property type="match status" value="1"/>
</dbReference>
<dbReference type="PANTHER" id="PTHR30158:SF3">
    <property type="entry name" value="MULTIDRUG EFFLUX PUMP SUBUNIT ACRA-RELATED"/>
    <property type="match status" value="1"/>
</dbReference>
<evidence type="ECO:0000256" key="2">
    <source>
        <dbReference type="ARBA" id="ARBA00009477"/>
    </source>
</evidence>
<comment type="similarity">
    <text evidence="2">Belongs to the membrane fusion protein (MFP) (TC 8.A.1) family.</text>
</comment>
<dbReference type="Gene3D" id="2.40.30.170">
    <property type="match status" value="1"/>
</dbReference>
<evidence type="ECO:0000259" key="4">
    <source>
        <dbReference type="Pfam" id="PF25876"/>
    </source>
</evidence>
<evidence type="ECO:0000313" key="8">
    <source>
        <dbReference type="EMBL" id="QNT78030.1"/>
    </source>
</evidence>